<reference evidence="2" key="1">
    <citation type="journal article" date="2023" name="Plant J.">
        <title>Genome sequences and population genomics provide insights into the demographic history, inbreeding, and mutation load of two 'living fossil' tree species of Dipteronia.</title>
        <authorList>
            <person name="Feng Y."/>
            <person name="Comes H.P."/>
            <person name="Chen J."/>
            <person name="Zhu S."/>
            <person name="Lu R."/>
            <person name="Zhang X."/>
            <person name="Li P."/>
            <person name="Qiu J."/>
            <person name="Olsen K.M."/>
            <person name="Qiu Y."/>
        </authorList>
    </citation>
    <scope>NUCLEOTIDE SEQUENCE</scope>
    <source>
        <strain evidence="2">KIB01</strain>
    </source>
</reference>
<organism evidence="2 3">
    <name type="scientific">Dipteronia dyeriana</name>
    <dbReference type="NCBI Taxonomy" id="168575"/>
    <lineage>
        <taxon>Eukaryota</taxon>
        <taxon>Viridiplantae</taxon>
        <taxon>Streptophyta</taxon>
        <taxon>Embryophyta</taxon>
        <taxon>Tracheophyta</taxon>
        <taxon>Spermatophyta</taxon>
        <taxon>Magnoliopsida</taxon>
        <taxon>eudicotyledons</taxon>
        <taxon>Gunneridae</taxon>
        <taxon>Pentapetalae</taxon>
        <taxon>rosids</taxon>
        <taxon>malvids</taxon>
        <taxon>Sapindales</taxon>
        <taxon>Sapindaceae</taxon>
        <taxon>Hippocastanoideae</taxon>
        <taxon>Acereae</taxon>
        <taxon>Dipteronia</taxon>
    </lineage>
</organism>
<dbReference type="AlphaFoldDB" id="A0AAD9TEJ1"/>
<keyword evidence="3" id="KW-1185">Reference proteome</keyword>
<sequence>MGKSNLKSKEANKSSHHSLKGIGHKDVSLNSMVVSEDERWVYGGGSNGFVMGWKGSADFVSWKLVCETKHNK</sequence>
<dbReference type="EMBL" id="JANJYI010000009">
    <property type="protein sequence ID" value="KAK2634318.1"/>
    <property type="molecule type" value="Genomic_DNA"/>
</dbReference>
<gene>
    <name evidence="2" type="ORF">Ddye_029110</name>
</gene>
<evidence type="ECO:0000256" key="1">
    <source>
        <dbReference type="SAM" id="MobiDB-lite"/>
    </source>
</evidence>
<proteinExistence type="predicted"/>
<comment type="caution">
    <text evidence="2">The sequence shown here is derived from an EMBL/GenBank/DDBJ whole genome shotgun (WGS) entry which is preliminary data.</text>
</comment>
<evidence type="ECO:0000313" key="2">
    <source>
        <dbReference type="EMBL" id="KAK2634318.1"/>
    </source>
</evidence>
<feature type="region of interest" description="Disordered" evidence="1">
    <location>
        <begin position="1"/>
        <end position="23"/>
    </location>
</feature>
<dbReference type="Proteomes" id="UP001280121">
    <property type="component" value="Unassembled WGS sequence"/>
</dbReference>
<accession>A0AAD9TEJ1</accession>
<name>A0AAD9TEJ1_9ROSI</name>
<evidence type="ECO:0000313" key="3">
    <source>
        <dbReference type="Proteomes" id="UP001280121"/>
    </source>
</evidence>
<protein>
    <submittedName>
        <fullName evidence="2">Uncharacterized protein</fullName>
    </submittedName>
</protein>